<dbReference type="EMBL" id="JABFAF010000009">
    <property type="protein sequence ID" value="MBA0866738.1"/>
    <property type="molecule type" value="Genomic_DNA"/>
</dbReference>
<organism evidence="2 3">
    <name type="scientific">Gossypium schwendimanii</name>
    <name type="common">Cotton</name>
    <dbReference type="NCBI Taxonomy" id="34291"/>
    <lineage>
        <taxon>Eukaryota</taxon>
        <taxon>Viridiplantae</taxon>
        <taxon>Streptophyta</taxon>
        <taxon>Embryophyta</taxon>
        <taxon>Tracheophyta</taxon>
        <taxon>Spermatophyta</taxon>
        <taxon>Magnoliopsida</taxon>
        <taxon>eudicotyledons</taxon>
        <taxon>Gunneridae</taxon>
        <taxon>Pentapetalae</taxon>
        <taxon>rosids</taxon>
        <taxon>malvids</taxon>
        <taxon>Malvales</taxon>
        <taxon>Malvaceae</taxon>
        <taxon>Malvoideae</taxon>
        <taxon>Gossypium</taxon>
    </lineage>
</organism>
<feature type="domain" description="RNase H type-1" evidence="1">
    <location>
        <begin position="65"/>
        <end position="185"/>
    </location>
</feature>
<dbReference type="OrthoDB" id="997707at2759"/>
<dbReference type="PANTHER" id="PTHR47723:SF24">
    <property type="entry name" value="RNASE H TYPE-1 DOMAIN-CONTAINING PROTEIN"/>
    <property type="match status" value="1"/>
</dbReference>
<gene>
    <name evidence="2" type="ORF">Goshw_023962</name>
</gene>
<dbReference type="CDD" id="cd06222">
    <property type="entry name" value="RNase_H_like"/>
    <property type="match status" value="1"/>
</dbReference>
<evidence type="ECO:0000313" key="2">
    <source>
        <dbReference type="EMBL" id="MBA0866738.1"/>
    </source>
</evidence>
<dbReference type="InterPro" id="IPR012337">
    <property type="entry name" value="RNaseH-like_sf"/>
</dbReference>
<proteinExistence type="predicted"/>
<evidence type="ECO:0000259" key="1">
    <source>
        <dbReference type="Pfam" id="PF13456"/>
    </source>
</evidence>
<dbReference type="Pfam" id="PF13456">
    <property type="entry name" value="RVT_3"/>
    <property type="match status" value="1"/>
</dbReference>
<accession>A0A7J9M717</accession>
<keyword evidence="3" id="KW-1185">Reference proteome</keyword>
<dbReference type="Gene3D" id="3.30.420.10">
    <property type="entry name" value="Ribonuclease H-like superfamily/Ribonuclease H"/>
    <property type="match status" value="1"/>
</dbReference>
<name>A0A7J9M717_GOSSC</name>
<dbReference type="GO" id="GO:0004523">
    <property type="term" value="F:RNA-DNA hybrid ribonuclease activity"/>
    <property type="evidence" value="ECO:0007669"/>
    <property type="project" value="InterPro"/>
</dbReference>
<dbReference type="GO" id="GO:0003676">
    <property type="term" value="F:nucleic acid binding"/>
    <property type="evidence" value="ECO:0007669"/>
    <property type="project" value="InterPro"/>
</dbReference>
<dbReference type="InterPro" id="IPR002156">
    <property type="entry name" value="RNaseH_domain"/>
</dbReference>
<dbReference type="PANTHER" id="PTHR47723">
    <property type="entry name" value="OS05G0353850 PROTEIN"/>
    <property type="match status" value="1"/>
</dbReference>
<dbReference type="InterPro" id="IPR053151">
    <property type="entry name" value="RNase_H-like"/>
</dbReference>
<reference evidence="2 3" key="1">
    <citation type="journal article" date="2019" name="Genome Biol. Evol.">
        <title>Insights into the evolution of the New World diploid cottons (Gossypium, subgenus Houzingenia) based on genome sequencing.</title>
        <authorList>
            <person name="Grover C.E."/>
            <person name="Arick M.A. 2nd"/>
            <person name="Thrash A."/>
            <person name="Conover J.L."/>
            <person name="Sanders W.S."/>
            <person name="Peterson D.G."/>
            <person name="Frelichowski J.E."/>
            <person name="Scheffler J.A."/>
            <person name="Scheffler B.E."/>
            <person name="Wendel J.F."/>
        </authorList>
    </citation>
    <scope>NUCLEOTIDE SEQUENCE [LARGE SCALE GENOMIC DNA]</scope>
    <source>
        <strain evidence="2">1</strain>
        <tissue evidence="2">Leaf</tissue>
    </source>
</reference>
<dbReference type="InterPro" id="IPR036397">
    <property type="entry name" value="RNaseH_sf"/>
</dbReference>
<dbReference type="Proteomes" id="UP000593576">
    <property type="component" value="Unassembled WGS sequence"/>
</dbReference>
<sequence>MKVDGTIDKFKVMLVAKSFTQKQGIDYFNTYAREENSPKEKAVESAIHVVRDCDFVPVNVEIKINVDGSVSMSNTKAAIGGAVRDSNGNWLTSFAMITRVSDVFQIETQSVVEGLKLAWSKGFTQVEVNCDNAMLIDIIRNGFASISNIAKVQLIHEWCTKDWKLKFRYVLRKNNKVADCLAKAAIEKLNQLVLLTYPQQYITRLMLIIHCMRRPLSPYIPSF</sequence>
<evidence type="ECO:0000313" key="3">
    <source>
        <dbReference type="Proteomes" id="UP000593576"/>
    </source>
</evidence>
<dbReference type="AlphaFoldDB" id="A0A7J9M717"/>
<dbReference type="InterPro" id="IPR044730">
    <property type="entry name" value="RNase_H-like_dom_plant"/>
</dbReference>
<dbReference type="SUPFAM" id="SSF53098">
    <property type="entry name" value="Ribonuclease H-like"/>
    <property type="match status" value="1"/>
</dbReference>
<protein>
    <recommendedName>
        <fullName evidence="1">RNase H type-1 domain-containing protein</fullName>
    </recommendedName>
</protein>
<comment type="caution">
    <text evidence="2">The sequence shown here is derived from an EMBL/GenBank/DDBJ whole genome shotgun (WGS) entry which is preliminary data.</text>
</comment>